<evidence type="ECO:0000313" key="2">
    <source>
        <dbReference type="Proteomes" id="UP000181951"/>
    </source>
</evidence>
<dbReference type="Proteomes" id="UP000181951">
    <property type="component" value="Unassembled WGS sequence"/>
</dbReference>
<name>A0A1H8UT88_9ACTN</name>
<accession>A0A1H8UT88</accession>
<gene>
    <name evidence="1" type="ORF">SAMN05216267_10833</name>
</gene>
<dbReference type="EMBL" id="FODD01000083">
    <property type="protein sequence ID" value="SEP05788.1"/>
    <property type="molecule type" value="Genomic_DNA"/>
</dbReference>
<proteinExistence type="predicted"/>
<sequence length="112" mass="12483">MLGRILSDGWRARQVRFGQVGERLAGDLDMLELAFKLAEVARELLDLRAQRHGLCLDLLLARIKAHEDRGERVRLLGHAPRQLGAAVPVSLRSMMVDAAQYNLDSVVRGLLS</sequence>
<protein>
    <submittedName>
        <fullName evidence="1">Uncharacterized protein</fullName>
    </submittedName>
</protein>
<evidence type="ECO:0000313" key="1">
    <source>
        <dbReference type="EMBL" id="SEP05788.1"/>
    </source>
</evidence>
<reference evidence="1 2" key="1">
    <citation type="submission" date="2016-10" db="EMBL/GenBank/DDBJ databases">
        <authorList>
            <person name="de Groot N.N."/>
        </authorList>
    </citation>
    <scope>NUCLEOTIDE SEQUENCE [LARGE SCALE GENOMIC DNA]</scope>
    <source>
        <strain evidence="1 2">CGMCC 4.2026</strain>
    </source>
</reference>
<dbReference type="AlphaFoldDB" id="A0A1H8UT88"/>
<keyword evidence="2" id="KW-1185">Reference proteome</keyword>
<organism evidence="1 2">
    <name type="scientific">Actinacidiphila rubida</name>
    <dbReference type="NCBI Taxonomy" id="310780"/>
    <lineage>
        <taxon>Bacteria</taxon>
        <taxon>Bacillati</taxon>
        <taxon>Actinomycetota</taxon>
        <taxon>Actinomycetes</taxon>
        <taxon>Kitasatosporales</taxon>
        <taxon>Streptomycetaceae</taxon>
        <taxon>Actinacidiphila</taxon>
    </lineage>
</organism>